<dbReference type="EMBL" id="JAWDGP010006081">
    <property type="protein sequence ID" value="KAK3747535.1"/>
    <property type="molecule type" value="Genomic_DNA"/>
</dbReference>
<evidence type="ECO:0000313" key="1">
    <source>
        <dbReference type="EMBL" id="KAK3747535.1"/>
    </source>
</evidence>
<dbReference type="AlphaFoldDB" id="A0AAE0YKR3"/>
<protein>
    <submittedName>
        <fullName evidence="1">Uncharacterized protein</fullName>
    </submittedName>
</protein>
<accession>A0AAE0YKR3</accession>
<dbReference type="Proteomes" id="UP001283361">
    <property type="component" value="Unassembled WGS sequence"/>
</dbReference>
<sequence length="99" mass="11545">MTHSCQTTRIKEFEFVERCDMDMLEQRIFNIQGISPLLGLEGSFGYAGFLFYQRGSIGHNVLEIFRLRWISVLPERKYRTQCASDLSATLDFCPTREEV</sequence>
<name>A0AAE0YKR3_9GAST</name>
<organism evidence="1 2">
    <name type="scientific">Elysia crispata</name>
    <name type="common">lettuce slug</name>
    <dbReference type="NCBI Taxonomy" id="231223"/>
    <lineage>
        <taxon>Eukaryota</taxon>
        <taxon>Metazoa</taxon>
        <taxon>Spiralia</taxon>
        <taxon>Lophotrochozoa</taxon>
        <taxon>Mollusca</taxon>
        <taxon>Gastropoda</taxon>
        <taxon>Heterobranchia</taxon>
        <taxon>Euthyneura</taxon>
        <taxon>Panpulmonata</taxon>
        <taxon>Sacoglossa</taxon>
        <taxon>Placobranchoidea</taxon>
        <taxon>Plakobranchidae</taxon>
        <taxon>Elysia</taxon>
    </lineage>
</organism>
<comment type="caution">
    <text evidence="1">The sequence shown here is derived from an EMBL/GenBank/DDBJ whole genome shotgun (WGS) entry which is preliminary data.</text>
</comment>
<gene>
    <name evidence="1" type="ORF">RRG08_030068</name>
</gene>
<reference evidence="1" key="1">
    <citation type="journal article" date="2023" name="G3 (Bethesda)">
        <title>A reference genome for the long-term kleptoplast-retaining sea slug Elysia crispata morphotype clarki.</title>
        <authorList>
            <person name="Eastman K.E."/>
            <person name="Pendleton A.L."/>
            <person name="Shaikh M.A."/>
            <person name="Suttiyut T."/>
            <person name="Ogas R."/>
            <person name="Tomko P."/>
            <person name="Gavelis G."/>
            <person name="Widhalm J.R."/>
            <person name="Wisecaver J.H."/>
        </authorList>
    </citation>
    <scope>NUCLEOTIDE SEQUENCE</scope>
    <source>
        <strain evidence="1">ECLA1</strain>
    </source>
</reference>
<proteinExistence type="predicted"/>
<evidence type="ECO:0000313" key="2">
    <source>
        <dbReference type="Proteomes" id="UP001283361"/>
    </source>
</evidence>
<keyword evidence="2" id="KW-1185">Reference proteome</keyword>